<feature type="domain" description="MacB-like periplasmic core" evidence="8">
    <location>
        <begin position="20"/>
        <end position="249"/>
    </location>
</feature>
<dbReference type="PANTHER" id="PTHR30572:SF18">
    <property type="entry name" value="ABC-TYPE MACROLIDE FAMILY EXPORT SYSTEM PERMEASE COMPONENT 2"/>
    <property type="match status" value="1"/>
</dbReference>
<feature type="domain" description="ABC3 transporter permease C-terminal" evidence="7">
    <location>
        <begin position="700"/>
        <end position="810"/>
    </location>
</feature>
<evidence type="ECO:0000256" key="6">
    <source>
        <dbReference type="SAM" id="Phobius"/>
    </source>
</evidence>
<proteinExistence type="predicted"/>
<feature type="transmembrane region" description="Helical" evidence="6">
    <location>
        <begin position="783"/>
        <end position="803"/>
    </location>
</feature>
<evidence type="ECO:0000256" key="3">
    <source>
        <dbReference type="ARBA" id="ARBA00022692"/>
    </source>
</evidence>
<dbReference type="Proteomes" id="UP001597469">
    <property type="component" value="Unassembled WGS sequence"/>
</dbReference>
<feature type="transmembrane region" description="Helical" evidence="6">
    <location>
        <begin position="434"/>
        <end position="454"/>
    </location>
</feature>
<dbReference type="Pfam" id="PF02687">
    <property type="entry name" value="FtsX"/>
    <property type="match status" value="2"/>
</dbReference>
<gene>
    <name evidence="9" type="ORF">ACFSUS_10470</name>
</gene>
<protein>
    <submittedName>
        <fullName evidence="9">ABC transporter permease</fullName>
    </submittedName>
</protein>
<organism evidence="9 10">
    <name type="scientific">Spirosoma soli</name>
    <dbReference type="NCBI Taxonomy" id="1770529"/>
    <lineage>
        <taxon>Bacteria</taxon>
        <taxon>Pseudomonadati</taxon>
        <taxon>Bacteroidota</taxon>
        <taxon>Cytophagia</taxon>
        <taxon>Cytophagales</taxon>
        <taxon>Cytophagaceae</taxon>
        <taxon>Spirosoma</taxon>
    </lineage>
</organism>
<reference evidence="10" key="1">
    <citation type="journal article" date="2019" name="Int. J. Syst. Evol. Microbiol.">
        <title>The Global Catalogue of Microorganisms (GCM) 10K type strain sequencing project: providing services to taxonomists for standard genome sequencing and annotation.</title>
        <authorList>
            <consortium name="The Broad Institute Genomics Platform"/>
            <consortium name="The Broad Institute Genome Sequencing Center for Infectious Disease"/>
            <person name="Wu L."/>
            <person name="Ma J."/>
        </authorList>
    </citation>
    <scope>NUCLEOTIDE SEQUENCE [LARGE SCALE GENOMIC DNA]</scope>
    <source>
        <strain evidence="10">KCTC 42805</strain>
    </source>
</reference>
<evidence type="ECO:0000256" key="1">
    <source>
        <dbReference type="ARBA" id="ARBA00004651"/>
    </source>
</evidence>
<dbReference type="EMBL" id="JBHULN010000005">
    <property type="protein sequence ID" value="MFD2571059.1"/>
    <property type="molecule type" value="Genomic_DNA"/>
</dbReference>
<feature type="transmembrane region" description="Helical" evidence="6">
    <location>
        <begin position="21"/>
        <end position="43"/>
    </location>
</feature>
<comment type="caution">
    <text evidence="9">The sequence shown here is derived from an EMBL/GenBank/DDBJ whole genome shotgun (WGS) entry which is preliminary data.</text>
</comment>
<keyword evidence="5 6" id="KW-0472">Membrane</keyword>
<feature type="transmembrane region" description="Helical" evidence="6">
    <location>
        <begin position="733"/>
        <end position="763"/>
    </location>
</feature>
<comment type="subcellular location">
    <subcellularLocation>
        <location evidence="1">Cell membrane</location>
        <topology evidence="1">Multi-pass membrane protein</topology>
    </subcellularLocation>
</comment>
<dbReference type="PANTHER" id="PTHR30572">
    <property type="entry name" value="MEMBRANE COMPONENT OF TRANSPORTER-RELATED"/>
    <property type="match status" value="1"/>
</dbReference>
<evidence type="ECO:0000259" key="7">
    <source>
        <dbReference type="Pfam" id="PF02687"/>
    </source>
</evidence>
<feature type="transmembrane region" description="Helical" evidence="6">
    <location>
        <begin position="697"/>
        <end position="721"/>
    </location>
</feature>
<dbReference type="InterPro" id="IPR050250">
    <property type="entry name" value="Macrolide_Exporter_MacB"/>
</dbReference>
<evidence type="ECO:0000256" key="4">
    <source>
        <dbReference type="ARBA" id="ARBA00022989"/>
    </source>
</evidence>
<keyword evidence="10" id="KW-1185">Reference proteome</keyword>
<dbReference type="InterPro" id="IPR025857">
    <property type="entry name" value="MacB_PCD"/>
</dbReference>
<keyword evidence="4 6" id="KW-1133">Transmembrane helix</keyword>
<feature type="transmembrane region" description="Helical" evidence="6">
    <location>
        <begin position="348"/>
        <end position="369"/>
    </location>
</feature>
<evidence type="ECO:0000259" key="8">
    <source>
        <dbReference type="Pfam" id="PF12704"/>
    </source>
</evidence>
<sequence>MLQSYLKIAFRNLRKNRVFSAINIAGLALGIAAFILILEYVAFERSVNTFHKNLPTLYRMMGHDPETGFYTSMAPAVAPLVKREFPEVRDVCRIAESSANGIITITDEKGGQSQQTFRENQLAYADASFFTLFTFPLVQGTATAALTQPNTIAISQSQARKYFGTGRAIGRSLTVNNQFGKTLYTVTAVYADMPSNSDLQFDAVLSLETLANPANLNGNSWARLDGFDGTYLTTFLQLPKAADYKALEVKFNALAKKRDPKEDNQFLLQPAANMHLASSLNDPYQTSGSLGFVYLLSGIAGLILVIAWFNYINLSTAGALKRAKEVGVRKVVGAGQTQLIRQFLAESLLLNLIGFMLALLMVVSLQSTFNEFVKKELSLTTLLNTGGWLIGLALLLVGSLASGGYVAFAMTSFQPVQTLKGTFRTNRGGLLRKTLVVAQFSASIALVVSTLVLYRQLQYMQNKDLGVQLDQRVVIQSPQIGDDKSIAARTAVLEDQLAQLPYVKNFCQGIVPGNYYSFGAVNITKQNPRPGDEKKNYSMGIVDDRYLKTYGLKLVAGRNFTTREAELAWEKSAKLIINETAARQLGFASPAAAAGQIINWGQPYEIVGVVKDYNHQGLRNPIDPIIFMPRRFGPASLTVQLTTDPVGPTQGGGSIQRKLAELERLYKAAYPGNPFEFYFADENFNKQYETEQQYRQVFTMASILAIFIACLGLFGLATFMTEQRTKEIGVRKVLGASVASIVTLLSADFLKLVVISIVIASPLAWYAMNSWLKDFAYKIDIEWWMFALAGLLAVGIALVTVSFQSVRAALTNPVKSLKVE</sequence>
<dbReference type="InterPro" id="IPR003838">
    <property type="entry name" value="ABC3_permease_C"/>
</dbReference>
<accession>A0ABW5M317</accession>
<dbReference type="Pfam" id="PF12704">
    <property type="entry name" value="MacB_PCD"/>
    <property type="match status" value="2"/>
</dbReference>
<keyword evidence="3 6" id="KW-0812">Transmembrane</keyword>
<evidence type="ECO:0000313" key="9">
    <source>
        <dbReference type="EMBL" id="MFD2571059.1"/>
    </source>
</evidence>
<evidence type="ECO:0000313" key="10">
    <source>
        <dbReference type="Proteomes" id="UP001597469"/>
    </source>
</evidence>
<keyword evidence="2" id="KW-1003">Cell membrane</keyword>
<feature type="transmembrane region" description="Helical" evidence="6">
    <location>
        <begin position="389"/>
        <end position="413"/>
    </location>
</feature>
<dbReference type="RefSeq" id="WP_381522264.1">
    <property type="nucleotide sequence ID" value="NZ_JBHULN010000005.1"/>
</dbReference>
<feature type="transmembrane region" description="Helical" evidence="6">
    <location>
        <begin position="291"/>
        <end position="312"/>
    </location>
</feature>
<name>A0ABW5M317_9BACT</name>
<feature type="domain" description="ABC3 transporter permease C-terminal" evidence="7">
    <location>
        <begin position="299"/>
        <end position="414"/>
    </location>
</feature>
<evidence type="ECO:0000256" key="5">
    <source>
        <dbReference type="ARBA" id="ARBA00023136"/>
    </source>
</evidence>
<evidence type="ECO:0000256" key="2">
    <source>
        <dbReference type="ARBA" id="ARBA00022475"/>
    </source>
</evidence>
<feature type="domain" description="MacB-like periplasmic core" evidence="8">
    <location>
        <begin position="443"/>
        <end position="639"/>
    </location>
</feature>